<keyword evidence="3" id="KW-0964">Secreted</keyword>
<feature type="chain" id="PRO_5035359469" evidence="6">
    <location>
        <begin position="17"/>
        <end position="246"/>
    </location>
</feature>
<protein>
    <submittedName>
        <fullName evidence="7">(pine wood nematode) hypothetical protein</fullName>
    </submittedName>
</protein>
<feature type="signal peptide" evidence="6">
    <location>
        <begin position="1"/>
        <end position="16"/>
    </location>
</feature>
<dbReference type="WBParaSite" id="BXY_0504300.1">
    <property type="protein sequence ID" value="BXY_0504300.1"/>
    <property type="gene ID" value="BXY_0504300"/>
</dbReference>
<dbReference type="AlphaFoldDB" id="A0A1I7RWD0"/>
<evidence type="ECO:0000256" key="6">
    <source>
        <dbReference type="SAM" id="SignalP"/>
    </source>
</evidence>
<gene>
    <name evidence="7" type="ORF">BXYJ_LOCUS3663</name>
</gene>
<reference evidence="11" key="1">
    <citation type="submission" date="2016-11" db="UniProtKB">
        <authorList>
            <consortium name="WormBaseParasite"/>
        </authorList>
    </citation>
    <scope>IDENTIFICATION</scope>
</reference>
<dbReference type="SMR" id="A0A1I7RWD0"/>
<dbReference type="GO" id="GO:0016671">
    <property type="term" value="F:oxidoreductase activity, acting on a sulfur group of donors, disulfide as acceptor"/>
    <property type="evidence" value="ECO:0007669"/>
    <property type="project" value="InterPro"/>
</dbReference>
<dbReference type="Proteomes" id="UP000582659">
    <property type="component" value="Unassembled WGS sequence"/>
</dbReference>
<name>A0A1I7RWD0_BURXY</name>
<comment type="subcellular location">
    <subcellularLocation>
        <location evidence="1">Secreted</location>
    </subcellularLocation>
</comment>
<evidence type="ECO:0000256" key="2">
    <source>
        <dbReference type="ARBA" id="ARBA00005679"/>
    </source>
</evidence>
<evidence type="ECO:0000256" key="1">
    <source>
        <dbReference type="ARBA" id="ARBA00004613"/>
    </source>
</evidence>
<dbReference type="EMBL" id="CAJFCV020000002">
    <property type="protein sequence ID" value="CAG9095481.1"/>
    <property type="molecule type" value="Genomic_DNA"/>
</dbReference>
<dbReference type="GO" id="GO:0005576">
    <property type="term" value="C:extracellular region"/>
    <property type="evidence" value="ECO:0007669"/>
    <property type="project" value="UniProtKB-SubCell"/>
</dbReference>
<comment type="similarity">
    <text evidence="2">Belongs to the GILT family.</text>
</comment>
<reference evidence="8" key="2">
    <citation type="submission" date="2020-08" db="EMBL/GenBank/DDBJ databases">
        <authorList>
            <person name="Kikuchi T."/>
        </authorList>
    </citation>
    <scope>NUCLEOTIDE SEQUENCE</scope>
    <source>
        <strain evidence="7">Ka4C1</strain>
    </source>
</reference>
<evidence type="ECO:0000313" key="9">
    <source>
        <dbReference type="Proteomes" id="UP000095284"/>
    </source>
</evidence>
<evidence type="ECO:0000313" key="10">
    <source>
        <dbReference type="Proteomes" id="UP000659654"/>
    </source>
</evidence>
<evidence type="ECO:0000256" key="5">
    <source>
        <dbReference type="ARBA" id="ARBA00023180"/>
    </source>
</evidence>
<dbReference type="PANTHER" id="PTHR13234:SF8">
    <property type="entry name" value="GAMMA-INTERFERON-INDUCIBLE LYSOSOMAL THIOL REDUCTASE"/>
    <property type="match status" value="1"/>
</dbReference>
<evidence type="ECO:0000313" key="8">
    <source>
        <dbReference type="EMBL" id="CAG9095481.1"/>
    </source>
</evidence>
<keyword evidence="10" id="KW-1185">Reference proteome</keyword>
<evidence type="ECO:0000256" key="4">
    <source>
        <dbReference type="ARBA" id="ARBA00022729"/>
    </source>
</evidence>
<dbReference type="InterPro" id="IPR004911">
    <property type="entry name" value="Interferon-induced_GILT"/>
</dbReference>
<accession>A0A1I7RWD0</accession>
<evidence type="ECO:0000313" key="11">
    <source>
        <dbReference type="WBParaSite" id="BXY_0504300.1"/>
    </source>
</evidence>
<dbReference type="OrthoDB" id="958254at2759"/>
<dbReference type="Pfam" id="PF03227">
    <property type="entry name" value="GILT"/>
    <property type="match status" value="1"/>
</dbReference>
<dbReference type="Proteomes" id="UP000659654">
    <property type="component" value="Unassembled WGS sequence"/>
</dbReference>
<dbReference type="EMBL" id="CAJFDI010000002">
    <property type="protein sequence ID" value="CAD5214705.1"/>
    <property type="molecule type" value="Genomic_DNA"/>
</dbReference>
<keyword evidence="5" id="KW-0325">Glycoprotein</keyword>
<dbReference type="PANTHER" id="PTHR13234">
    <property type="entry name" value="GAMMA-INTERFERON INDUCIBLE LYSOSOMAL THIOL REDUCTASE GILT"/>
    <property type="match status" value="1"/>
</dbReference>
<evidence type="ECO:0000256" key="3">
    <source>
        <dbReference type="ARBA" id="ARBA00022525"/>
    </source>
</evidence>
<keyword evidence="4 6" id="KW-0732">Signal</keyword>
<evidence type="ECO:0000313" key="7">
    <source>
        <dbReference type="EMBL" id="CAD5214705.1"/>
    </source>
</evidence>
<proteinExistence type="inferred from homology"/>
<dbReference type="Proteomes" id="UP000095284">
    <property type="component" value="Unplaced"/>
</dbReference>
<sequence length="246" mass="27677">MLTLFVFLALMGSAQASDYDCDRIPPALWCRHPTLIKECGWDVPCNKYLAKSKGQKIQLTVLYEALCDACQEFITGELQKIYSKFGDKVDIELVPAGNAHFNPDGSIHCQHLEEECKGNKYEACAIKYIKEAVPFIGCVEQDIENGLEQAVEKCFKKFQTDAGTIDNIKQCYNSQEGEDLAKAHVTRTLNVQPDNIDNIGVPYLVFNNVSLNSIQFFEPESEIKQWYVKSDSAKETGKKLTRKGVC</sequence>
<organism evidence="9 11">
    <name type="scientific">Bursaphelenchus xylophilus</name>
    <name type="common">Pinewood nematode worm</name>
    <name type="synonym">Aphelenchoides xylophilus</name>
    <dbReference type="NCBI Taxonomy" id="6326"/>
    <lineage>
        <taxon>Eukaryota</taxon>
        <taxon>Metazoa</taxon>
        <taxon>Ecdysozoa</taxon>
        <taxon>Nematoda</taxon>
        <taxon>Chromadorea</taxon>
        <taxon>Rhabditida</taxon>
        <taxon>Tylenchina</taxon>
        <taxon>Tylenchomorpha</taxon>
        <taxon>Aphelenchoidea</taxon>
        <taxon>Aphelenchoididae</taxon>
        <taxon>Bursaphelenchus</taxon>
    </lineage>
</organism>
<dbReference type="eggNOG" id="KOG3160">
    <property type="taxonomic scope" value="Eukaryota"/>
</dbReference>